<organism evidence="3 4">
    <name type="scientific">Prevotella koreensis</name>
    <dbReference type="NCBI Taxonomy" id="2490854"/>
    <lineage>
        <taxon>Bacteria</taxon>
        <taxon>Pseudomonadati</taxon>
        <taxon>Bacteroidota</taxon>
        <taxon>Bacteroidia</taxon>
        <taxon>Bacteroidales</taxon>
        <taxon>Prevotellaceae</taxon>
        <taxon>Prevotella</taxon>
    </lineage>
</organism>
<dbReference type="Proteomes" id="UP000278983">
    <property type="component" value="Unassembled WGS sequence"/>
</dbReference>
<evidence type="ECO:0000313" key="3">
    <source>
        <dbReference type="EMBL" id="RUL58378.1"/>
    </source>
</evidence>
<comment type="caution">
    <text evidence="3">The sequence shown here is derived from an EMBL/GenBank/DDBJ whole genome shotgun (WGS) entry which is preliminary data.</text>
</comment>
<feature type="signal peptide" evidence="1">
    <location>
        <begin position="1"/>
        <end position="18"/>
    </location>
</feature>
<dbReference type="InterPro" id="IPR007730">
    <property type="entry name" value="SPOR-like_dom"/>
</dbReference>
<dbReference type="PROSITE" id="PS51724">
    <property type="entry name" value="SPOR"/>
    <property type="match status" value="1"/>
</dbReference>
<dbReference type="RefSeq" id="WP_126677482.1">
    <property type="nucleotide sequence ID" value="NZ_RYYU01000001.1"/>
</dbReference>
<evidence type="ECO:0000313" key="4">
    <source>
        <dbReference type="Proteomes" id="UP000278983"/>
    </source>
</evidence>
<evidence type="ECO:0000256" key="1">
    <source>
        <dbReference type="SAM" id="SignalP"/>
    </source>
</evidence>
<proteinExistence type="predicted"/>
<dbReference type="OrthoDB" id="1123218at2"/>
<dbReference type="InterPro" id="IPR036680">
    <property type="entry name" value="SPOR-like_sf"/>
</dbReference>
<sequence length="168" mass="18387">MKKYMVVCAGLAFALAFTSCKSSESAYRKMYDAAKANGDTGISALADGNMGDETVVVAPVTERPITETTVTDNYDNVSVRQENVRVVNGNGLKSFSVVVGSFSIDANAYGLQQKLRNAGYDAQVAYSEARHMYRVIVATFDNKADAARSRNDFRSQYPDAWLLSPEIR</sequence>
<dbReference type="SUPFAM" id="SSF110997">
    <property type="entry name" value="Sporulation related repeat"/>
    <property type="match status" value="1"/>
</dbReference>
<feature type="domain" description="SPOR" evidence="2">
    <location>
        <begin position="89"/>
        <end position="168"/>
    </location>
</feature>
<name>A0A432LIY8_9BACT</name>
<keyword evidence="4" id="KW-1185">Reference proteome</keyword>
<protein>
    <submittedName>
        <fullName evidence="3">SPOR domain-containing protein</fullName>
    </submittedName>
</protein>
<feature type="chain" id="PRO_5019261221" evidence="1">
    <location>
        <begin position="19"/>
        <end position="168"/>
    </location>
</feature>
<dbReference type="Gene3D" id="3.30.70.1070">
    <property type="entry name" value="Sporulation related repeat"/>
    <property type="match status" value="1"/>
</dbReference>
<keyword evidence="1" id="KW-0732">Signal</keyword>
<dbReference type="GO" id="GO:0042834">
    <property type="term" value="F:peptidoglycan binding"/>
    <property type="evidence" value="ECO:0007669"/>
    <property type="project" value="InterPro"/>
</dbReference>
<dbReference type="Pfam" id="PF05036">
    <property type="entry name" value="SPOR"/>
    <property type="match status" value="1"/>
</dbReference>
<dbReference type="PROSITE" id="PS51257">
    <property type="entry name" value="PROKAR_LIPOPROTEIN"/>
    <property type="match status" value="1"/>
</dbReference>
<dbReference type="EMBL" id="RYYU01000001">
    <property type="protein sequence ID" value="RUL58378.1"/>
    <property type="molecule type" value="Genomic_DNA"/>
</dbReference>
<accession>A0A432LIY8</accession>
<gene>
    <name evidence="3" type="ORF">EHV08_00395</name>
</gene>
<reference evidence="3 4" key="1">
    <citation type="submission" date="2018-12" db="EMBL/GenBank/DDBJ databases">
        <title>Genome sequencing of Prevotella sp. KCOM 3155 (= JS262).</title>
        <authorList>
            <person name="Kook J.-K."/>
            <person name="Park S.-N."/>
            <person name="Lim Y.K."/>
        </authorList>
    </citation>
    <scope>NUCLEOTIDE SEQUENCE [LARGE SCALE GENOMIC DNA]</scope>
    <source>
        <strain evidence="3 4">KCOM 3155</strain>
    </source>
</reference>
<evidence type="ECO:0000259" key="2">
    <source>
        <dbReference type="PROSITE" id="PS51724"/>
    </source>
</evidence>
<dbReference type="AlphaFoldDB" id="A0A432LIY8"/>